<protein>
    <submittedName>
        <fullName evidence="2">DUF1345 domain-containing protein</fullName>
    </submittedName>
</protein>
<gene>
    <name evidence="2" type="ORF">RIF25_02245</name>
</gene>
<keyword evidence="1" id="KW-0812">Transmembrane</keyword>
<name>A0AAE4JUT2_9CYAN</name>
<keyword evidence="3" id="KW-1185">Reference proteome</keyword>
<proteinExistence type="predicted"/>
<evidence type="ECO:0000313" key="3">
    <source>
        <dbReference type="Proteomes" id="UP001268256"/>
    </source>
</evidence>
<keyword evidence="1" id="KW-0472">Membrane</keyword>
<feature type="transmembrane region" description="Helical" evidence="1">
    <location>
        <begin position="83"/>
        <end position="103"/>
    </location>
</feature>
<dbReference type="RefSeq" id="WP_322876922.1">
    <property type="nucleotide sequence ID" value="NZ_JAVMIP010000001.1"/>
</dbReference>
<dbReference type="EMBL" id="JAVMIP010000001">
    <property type="protein sequence ID" value="MDS3859620.1"/>
    <property type="molecule type" value="Genomic_DNA"/>
</dbReference>
<evidence type="ECO:0000313" key="2">
    <source>
        <dbReference type="EMBL" id="MDS3859620.1"/>
    </source>
</evidence>
<feature type="transmembrane region" description="Helical" evidence="1">
    <location>
        <begin position="206"/>
        <end position="227"/>
    </location>
</feature>
<organism evidence="2 3">
    <name type="scientific">Pseudocalidococcus azoricus BACA0444</name>
    <dbReference type="NCBI Taxonomy" id="2918990"/>
    <lineage>
        <taxon>Bacteria</taxon>
        <taxon>Bacillati</taxon>
        <taxon>Cyanobacteriota</taxon>
        <taxon>Cyanophyceae</taxon>
        <taxon>Acaryochloridales</taxon>
        <taxon>Thermosynechococcaceae</taxon>
        <taxon>Pseudocalidococcus</taxon>
        <taxon>Pseudocalidococcus azoricus</taxon>
    </lineage>
</organism>
<evidence type="ECO:0000256" key="1">
    <source>
        <dbReference type="SAM" id="Phobius"/>
    </source>
</evidence>
<comment type="caution">
    <text evidence="2">The sequence shown here is derived from an EMBL/GenBank/DDBJ whole genome shotgun (WGS) entry which is preliminary data.</text>
</comment>
<feature type="transmembrane region" description="Helical" evidence="1">
    <location>
        <begin position="115"/>
        <end position="136"/>
    </location>
</feature>
<feature type="transmembrane region" description="Helical" evidence="1">
    <location>
        <begin position="12"/>
        <end position="34"/>
    </location>
</feature>
<dbReference type="AlphaFoldDB" id="A0AAE4JUT2"/>
<feature type="transmembrane region" description="Helical" evidence="1">
    <location>
        <begin position="41"/>
        <end position="63"/>
    </location>
</feature>
<keyword evidence="1" id="KW-1133">Transmembrane helix</keyword>
<accession>A0AAE4JUT2</accession>
<dbReference type="Proteomes" id="UP001268256">
    <property type="component" value="Unassembled WGS sequence"/>
</dbReference>
<reference evidence="3" key="1">
    <citation type="submission" date="2023-07" db="EMBL/GenBank/DDBJ databases">
        <authorList>
            <person name="Luz R."/>
            <person name="Cordeiro R."/>
            <person name="Fonseca A."/>
            <person name="Goncalves V."/>
        </authorList>
    </citation>
    <scope>NUCLEOTIDE SEQUENCE [LARGE SCALE GENOMIC DNA]</scope>
    <source>
        <strain evidence="3">BACA0444</strain>
    </source>
</reference>
<sequence length="231" mass="25573">MSASSNRKLNLILAKPLIRLLLSLGLAIAAYVLIATPWWEIRILAAFNLGLFLHLGILGTLLWNATPAQTYRHAQGGEPSNVALLTVVVLFSLSGFVGVAVMLDNSQKYPPLITNLHMGLSLLAIFSSWLLVHIYFALHYAHLYYDEIEESAPLNAAGVPYRKGLDFPHEGLVSYRDFLYYSFTIAMCYQTSDVSIISYEMRSVSLVQSVLSFIFVAVVFGLVVNVISNVV</sequence>
<dbReference type="Pfam" id="PF07077">
    <property type="entry name" value="DUF1345"/>
    <property type="match status" value="1"/>
</dbReference>
<dbReference type="InterPro" id="IPR009781">
    <property type="entry name" value="DUF1345"/>
</dbReference>